<feature type="region of interest" description="Disordered" evidence="1">
    <location>
        <begin position="147"/>
        <end position="172"/>
    </location>
</feature>
<feature type="compositionally biased region" description="Polar residues" evidence="1">
    <location>
        <begin position="163"/>
        <end position="172"/>
    </location>
</feature>
<keyword evidence="2" id="KW-0732">Signal</keyword>
<proteinExistence type="predicted"/>
<dbReference type="AlphaFoldDB" id="A0A1D6GWX2"/>
<evidence type="ECO:0000256" key="2">
    <source>
        <dbReference type="SAM" id="SignalP"/>
    </source>
</evidence>
<evidence type="ECO:0000256" key="1">
    <source>
        <dbReference type="SAM" id="MobiDB-lite"/>
    </source>
</evidence>
<protein>
    <submittedName>
        <fullName evidence="3">Monosaccharide-sensing protein 2</fullName>
    </submittedName>
</protein>
<accession>A0A1D6GWX2</accession>
<sequence length="172" mass="18754">MQGAVLVAIAAAIGNLLQGLDNAAIAAAVLYIKREFHLETDPALEGERGAHGGQGARAAFNGLRGRVLLLLRHGVRAHPQHPMRGDLPHACQGDLHRRVLPHLLDLRHHRHQLSPCDAQNHRPRGCIWLLRLRLLLVARLRVPQGARDQGVPARGHNRVLQRGCQSSEAGAA</sequence>
<feature type="signal peptide" evidence="2">
    <location>
        <begin position="1"/>
        <end position="19"/>
    </location>
</feature>
<reference evidence="3" key="1">
    <citation type="submission" date="2015-12" db="EMBL/GenBank/DDBJ databases">
        <title>Update maize B73 reference genome by single molecule sequencing technologies.</title>
        <authorList>
            <consortium name="Maize Genome Sequencing Project"/>
            <person name="Ware D."/>
        </authorList>
    </citation>
    <scope>NUCLEOTIDE SEQUENCE</scope>
    <source>
        <tissue evidence="3">Seedling</tissue>
    </source>
</reference>
<gene>
    <name evidence="3" type="ORF">ZEAMMB73_Zm00001d014872</name>
</gene>
<organism evidence="3">
    <name type="scientific">Zea mays</name>
    <name type="common">Maize</name>
    <dbReference type="NCBI Taxonomy" id="4577"/>
    <lineage>
        <taxon>Eukaryota</taxon>
        <taxon>Viridiplantae</taxon>
        <taxon>Streptophyta</taxon>
        <taxon>Embryophyta</taxon>
        <taxon>Tracheophyta</taxon>
        <taxon>Spermatophyta</taxon>
        <taxon>Magnoliopsida</taxon>
        <taxon>Liliopsida</taxon>
        <taxon>Poales</taxon>
        <taxon>Poaceae</taxon>
        <taxon>PACMAD clade</taxon>
        <taxon>Panicoideae</taxon>
        <taxon>Andropogonodae</taxon>
        <taxon>Andropogoneae</taxon>
        <taxon>Tripsacinae</taxon>
        <taxon>Zea</taxon>
    </lineage>
</organism>
<feature type="chain" id="PRO_5010804594" evidence="2">
    <location>
        <begin position="20"/>
        <end position="172"/>
    </location>
</feature>
<evidence type="ECO:0000313" key="3">
    <source>
        <dbReference type="EMBL" id="AQK67359.1"/>
    </source>
</evidence>
<name>A0A1D6GWX2_MAIZE</name>
<dbReference type="EMBL" id="CM000781">
    <property type="protein sequence ID" value="AQK67359.1"/>
    <property type="molecule type" value="Genomic_DNA"/>
</dbReference>